<dbReference type="EMBL" id="BNCF01000001">
    <property type="protein sequence ID" value="GHE25863.1"/>
    <property type="molecule type" value="Genomic_DNA"/>
</dbReference>
<dbReference type="Proteomes" id="UP000636453">
    <property type="component" value="Unassembled WGS sequence"/>
</dbReference>
<name>A0A918YVB2_9GAMM</name>
<sequence>MLVGLSVSCYGKSLEDELADGQRRVSGSDRQVKHQIPTEMELATMDIQQLRASLARGLIGGLGCMIVAVPACASGPSKEASGKFAGAWQATWCDQANPTPDKCGRFDLYLTQEGDRICGGHYVATPGLSRIDEGEYDSVKGTYDGGTATVVITNSRNGSTHLATARLEGNRLRWKMIGMLSGGTTDEPAIIPLAQTLVRDESSEALEMLGRVREAPCRWPDETKRPAD</sequence>
<dbReference type="AlphaFoldDB" id="A0A918YVB2"/>
<reference evidence="1" key="1">
    <citation type="journal article" date="2014" name="Int. J. Syst. Evol. Microbiol.">
        <title>Complete genome sequence of Corynebacterium casei LMG S-19264T (=DSM 44701T), isolated from a smear-ripened cheese.</title>
        <authorList>
            <consortium name="US DOE Joint Genome Institute (JGI-PGF)"/>
            <person name="Walter F."/>
            <person name="Albersmeier A."/>
            <person name="Kalinowski J."/>
            <person name="Ruckert C."/>
        </authorList>
    </citation>
    <scope>NUCLEOTIDE SEQUENCE</scope>
    <source>
        <strain evidence="1">KCTC 32020</strain>
    </source>
</reference>
<accession>A0A918YVB2</accession>
<protein>
    <submittedName>
        <fullName evidence="1">Uncharacterized protein</fullName>
    </submittedName>
</protein>
<comment type="caution">
    <text evidence="1">The sequence shown here is derived from an EMBL/GenBank/DDBJ whole genome shotgun (WGS) entry which is preliminary data.</text>
</comment>
<proteinExistence type="predicted"/>
<organism evidence="1 2">
    <name type="scientific">Vulcaniibacterium thermophilum</name>
    <dbReference type="NCBI Taxonomy" id="1169913"/>
    <lineage>
        <taxon>Bacteria</taxon>
        <taxon>Pseudomonadati</taxon>
        <taxon>Pseudomonadota</taxon>
        <taxon>Gammaproteobacteria</taxon>
        <taxon>Lysobacterales</taxon>
        <taxon>Lysobacteraceae</taxon>
        <taxon>Vulcaniibacterium</taxon>
    </lineage>
</organism>
<gene>
    <name evidence="1" type="ORF">GCM10007167_03540</name>
</gene>
<evidence type="ECO:0000313" key="2">
    <source>
        <dbReference type="Proteomes" id="UP000636453"/>
    </source>
</evidence>
<evidence type="ECO:0000313" key="1">
    <source>
        <dbReference type="EMBL" id="GHE25863.1"/>
    </source>
</evidence>
<keyword evidence="2" id="KW-1185">Reference proteome</keyword>
<reference evidence="1" key="2">
    <citation type="submission" date="2020-09" db="EMBL/GenBank/DDBJ databases">
        <authorList>
            <person name="Sun Q."/>
            <person name="Kim S."/>
        </authorList>
    </citation>
    <scope>NUCLEOTIDE SEQUENCE</scope>
    <source>
        <strain evidence="1">KCTC 32020</strain>
    </source>
</reference>
<dbReference type="RefSeq" id="WP_386112642.1">
    <property type="nucleotide sequence ID" value="NZ_JBHRUD010000001.1"/>
</dbReference>